<dbReference type="PROSITE" id="PS50089">
    <property type="entry name" value="ZF_RING_2"/>
    <property type="match status" value="1"/>
</dbReference>
<dbReference type="PANTHER" id="PTHR24103">
    <property type="entry name" value="E3 UBIQUITIN-PROTEIN LIGASE TRIM"/>
    <property type="match status" value="1"/>
</dbReference>
<dbReference type="SUPFAM" id="SSF57845">
    <property type="entry name" value="B-box zinc-binding domain"/>
    <property type="match status" value="1"/>
</dbReference>
<dbReference type="GO" id="GO:0008270">
    <property type="term" value="F:zinc ion binding"/>
    <property type="evidence" value="ECO:0007669"/>
    <property type="project" value="UniProtKB-KW"/>
</dbReference>
<dbReference type="SUPFAM" id="SSF57850">
    <property type="entry name" value="RING/U-box"/>
    <property type="match status" value="1"/>
</dbReference>
<dbReference type="GO" id="GO:0016567">
    <property type="term" value="P:protein ubiquitination"/>
    <property type="evidence" value="ECO:0007669"/>
    <property type="project" value="InterPro"/>
</dbReference>
<protein>
    <submittedName>
        <fullName evidence="9">Uncharacterized protein</fullName>
    </submittedName>
</protein>
<keyword evidence="1" id="KW-0479">Metal-binding</keyword>
<evidence type="ECO:0000256" key="5">
    <source>
        <dbReference type="SAM" id="Coils"/>
    </source>
</evidence>
<evidence type="ECO:0000313" key="9">
    <source>
        <dbReference type="EMBL" id="CAB1422079.1"/>
    </source>
</evidence>
<dbReference type="Gene3D" id="3.30.160.60">
    <property type="entry name" value="Classic Zinc Finger"/>
    <property type="match status" value="1"/>
</dbReference>
<evidence type="ECO:0000313" key="10">
    <source>
        <dbReference type="Proteomes" id="UP001153269"/>
    </source>
</evidence>
<dbReference type="Pfam" id="PF00643">
    <property type="entry name" value="zf-B_box"/>
    <property type="match status" value="1"/>
</dbReference>
<accession>A0A9N7TZP0</accession>
<dbReference type="InterPro" id="IPR001870">
    <property type="entry name" value="B30.2/SPRY"/>
</dbReference>
<dbReference type="InterPro" id="IPR043136">
    <property type="entry name" value="B30.2/SPRY_sf"/>
</dbReference>
<sequence length="467" mass="53814">MSSKSDEDFSCPICHDIYKDPVVLSCSHSFCKACLQRWWRGKQDLLCPCCKSKSSTGNPPRNLALKNLCEAFFKERDRRGSVKSEVLCSLHAEKLRLFCLDHKEAVCLVCRDSKKHTDHTFRPIDEAAQDHREELQKHLKPLQEKLKKLEQVKANWDQTAQHIQVQARHTEKQIQEQFEKLRQFLKKEEEARITALREEEQQKSKMMKEKNEALSRDIAALSHTVRVTEKELRAEDASFLFNYKAAVDRVQQRPLQDDPQLLPGALIDEAKHLGNLTFNIWNKMKEMVSYTPVILDPNTADPELVVSEDLTSVRSGERRQLPKNTERTKFSCSALGCQGFDSGTHSWDVEVGDNKDWELGVLGEHSQMSKSLQAGLWRIMFFNTKLTAFSTSGPEQDLSLKKKLQRIRVCLDFDEGELSFYDLDSNTHIHTFKHTFTDTLFPYIYTESRLAVKILPVKVSVTVEQPS</sequence>
<dbReference type="PROSITE" id="PS50119">
    <property type="entry name" value="ZF_BBOX"/>
    <property type="match status" value="1"/>
</dbReference>
<name>A0A9N7TZP0_PLEPL</name>
<evidence type="ECO:0000259" key="8">
    <source>
        <dbReference type="PROSITE" id="PS50188"/>
    </source>
</evidence>
<dbReference type="AlphaFoldDB" id="A0A9N7TZP0"/>
<dbReference type="InterPro" id="IPR050143">
    <property type="entry name" value="TRIM/RBCC"/>
</dbReference>
<dbReference type="InterPro" id="IPR000315">
    <property type="entry name" value="Znf_B-box"/>
</dbReference>
<dbReference type="InterPro" id="IPR001841">
    <property type="entry name" value="Znf_RING"/>
</dbReference>
<dbReference type="InterPro" id="IPR013083">
    <property type="entry name" value="Znf_RING/FYVE/PHD"/>
</dbReference>
<gene>
    <name evidence="9" type="ORF">PLEPLA_LOCUS9968</name>
</gene>
<feature type="domain" description="B box-type" evidence="7">
    <location>
        <begin position="83"/>
        <end position="124"/>
    </location>
</feature>
<dbReference type="PRINTS" id="PR01407">
    <property type="entry name" value="BUTYPHLNCDUF"/>
</dbReference>
<keyword evidence="3" id="KW-0862">Zinc</keyword>
<dbReference type="InterPro" id="IPR003613">
    <property type="entry name" value="Ubox_domain"/>
</dbReference>
<dbReference type="Pfam" id="PF00622">
    <property type="entry name" value="SPRY"/>
    <property type="match status" value="1"/>
</dbReference>
<dbReference type="InterPro" id="IPR013320">
    <property type="entry name" value="ConA-like_dom_sf"/>
</dbReference>
<dbReference type="GO" id="GO:0004842">
    <property type="term" value="F:ubiquitin-protein transferase activity"/>
    <property type="evidence" value="ECO:0007669"/>
    <property type="project" value="InterPro"/>
</dbReference>
<organism evidence="9 10">
    <name type="scientific">Pleuronectes platessa</name>
    <name type="common">European plaice</name>
    <dbReference type="NCBI Taxonomy" id="8262"/>
    <lineage>
        <taxon>Eukaryota</taxon>
        <taxon>Metazoa</taxon>
        <taxon>Chordata</taxon>
        <taxon>Craniata</taxon>
        <taxon>Vertebrata</taxon>
        <taxon>Euteleostomi</taxon>
        <taxon>Actinopterygii</taxon>
        <taxon>Neopterygii</taxon>
        <taxon>Teleostei</taxon>
        <taxon>Neoteleostei</taxon>
        <taxon>Acanthomorphata</taxon>
        <taxon>Carangaria</taxon>
        <taxon>Pleuronectiformes</taxon>
        <taxon>Pleuronectoidei</taxon>
        <taxon>Pleuronectidae</taxon>
        <taxon>Pleuronectes</taxon>
    </lineage>
</organism>
<dbReference type="SMART" id="SM00589">
    <property type="entry name" value="PRY"/>
    <property type="match status" value="1"/>
</dbReference>
<evidence type="ECO:0000256" key="1">
    <source>
        <dbReference type="ARBA" id="ARBA00022723"/>
    </source>
</evidence>
<feature type="domain" description="RING-type" evidence="6">
    <location>
        <begin position="11"/>
        <end position="51"/>
    </location>
</feature>
<dbReference type="Gene3D" id="2.60.120.920">
    <property type="match status" value="1"/>
</dbReference>
<dbReference type="SUPFAM" id="SSF49899">
    <property type="entry name" value="Concanavalin A-like lectins/glucanases"/>
    <property type="match status" value="1"/>
</dbReference>
<proteinExistence type="predicted"/>
<dbReference type="EMBL" id="CADEAL010000558">
    <property type="protein sequence ID" value="CAB1422079.1"/>
    <property type="molecule type" value="Genomic_DNA"/>
</dbReference>
<evidence type="ECO:0000259" key="6">
    <source>
        <dbReference type="PROSITE" id="PS50089"/>
    </source>
</evidence>
<reference evidence="9" key="1">
    <citation type="submission" date="2020-03" db="EMBL/GenBank/DDBJ databases">
        <authorList>
            <person name="Weist P."/>
        </authorList>
    </citation>
    <scope>NUCLEOTIDE SEQUENCE</scope>
</reference>
<comment type="caution">
    <text evidence="9">The sequence shown here is derived from an EMBL/GenBank/DDBJ whole genome shotgun (WGS) entry which is preliminary data.</text>
</comment>
<dbReference type="Pfam" id="PF13765">
    <property type="entry name" value="PRY"/>
    <property type="match status" value="1"/>
</dbReference>
<dbReference type="Proteomes" id="UP001153269">
    <property type="component" value="Unassembled WGS sequence"/>
</dbReference>
<evidence type="ECO:0000256" key="3">
    <source>
        <dbReference type="ARBA" id="ARBA00022833"/>
    </source>
</evidence>
<keyword evidence="10" id="KW-1185">Reference proteome</keyword>
<dbReference type="InterPro" id="IPR006574">
    <property type="entry name" value="PRY"/>
</dbReference>
<dbReference type="Pfam" id="PF13445">
    <property type="entry name" value="zf-RING_UBOX"/>
    <property type="match status" value="1"/>
</dbReference>
<feature type="domain" description="B30.2/SPRY" evidence="8">
    <location>
        <begin position="273"/>
        <end position="461"/>
    </location>
</feature>
<evidence type="ECO:0000256" key="2">
    <source>
        <dbReference type="ARBA" id="ARBA00022771"/>
    </source>
</evidence>
<evidence type="ECO:0000256" key="4">
    <source>
        <dbReference type="PROSITE-ProRule" id="PRU00024"/>
    </source>
</evidence>
<evidence type="ECO:0000259" key="7">
    <source>
        <dbReference type="PROSITE" id="PS50119"/>
    </source>
</evidence>
<dbReference type="SMART" id="SM00449">
    <property type="entry name" value="SPRY"/>
    <property type="match status" value="1"/>
</dbReference>
<dbReference type="CDD" id="cd12893">
    <property type="entry name" value="SPRY_PRY_TRIM35"/>
    <property type="match status" value="1"/>
</dbReference>
<dbReference type="InterPro" id="IPR003877">
    <property type="entry name" value="SPRY_dom"/>
</dbReference>
<keyword evidence="2 4" id="KW-0863">Zinc-finger</keyword>
<dbReference type="SMART" id="SM00184">
    <property type="entry name" value="RING"/>
    <property type="match status" value="1"/>
</dbReference>
<dbReference type="PROSITE" id="PS00518">
    <property type="entry name" value="ZF_RING_1"/>
    <property type="match status" value="1"/>
</dbReference>
<feature type="coiled-coil region" evidence="5">
    <location>
        <begin position="132"/>
        <end position="231"/>
    </location>
</feature>
<keyword evidence="5" id="KW-0175">Coiled coil</keyword>
<dbReference type="InterPro" id="IPR027370">
    <property type="entry name" value="Znf-RING_euk"/>
</dbReference>
<dbReference type="InterPro" id="IPR017907">
    <property type="entry name" value="Znf_RING_CS"/>
</dbReference>
<dbReference type="InterPro" id="IPR003879">
    <property type="entry name" value="Butyrophylin_SPRY"/>
</dbReference>
<dbReference type="Gene3D" id="3.30.40.10">
    <property type="entry name" value="Zinc/RING finger domain, C3HC4 (zinc finger)"/>
    <property type="match status" value="1"/>
</dbReference>
<dbReference type="SMART" id="SM00504">
    <property type="entry name" value="Ubox"/>
    <property type="match status" value="1"/>
</dbReference>
<dbReference type="PROSITE" id="PS50188">
    <property type="entry name" value="B302_SPRY"/>
    <property type="match status" value="1"/>
</dbReference>
<dbReference type="SMART" id="SM00336">
    <property type="entry name" value="BBOX"/>
    <property type="match status" value="1"/>
</dbReference>